<name>A5GB71_GEOUR</name>
<organism evidence="1 2">
    <name type="scientific">Geotalea uraniireducens (strain Rf4)</name>
    <name type="common">Geobacter uraniireducens</name>
    <dbReference type="NCBI Taxonomy" id="351605"/>
    <lineage>
        <taxon>Bacteria</taxon>
        <taxon>Pseudomonadati</taxon>
        <taxon>Thermodesulfobacteriota</taxon>
        <taxon>Desulfuromonadia</taxon>
        <taxon>Geobacterales</taxon>
        <taxon>Geobacteraceae</taxon>
        <taxon>Geotalea</taxon>
    </lineage>
</organism>
<dbReference type="RefSeq" id="WP_011937892.1">
    <property type="nucleotide sequence ID" value="NC_009483.1"/>
</dbReference>
<proteinExistence type="predicted"/>
<accession>A5GB71</accession>
<dbReference type="KEGG" id="gur:Gura_0962"/>
<evidence type="ECO:0008006" key="3">
    <source>
        <dbReference type="Google" id="ProtNLM"/>
    </source>
</evidence>
<dbReference type="HOGENOM" id="CLU_640685_0_0_7"/>
<sequence length="427" mass="47929">MPQRVFETIRTGLEAFWGGATADIFRHDEISRADTKGRHTFAKKIKTDVGDYVFVLKRGDLPFSETEKKFGEELAGAFQVLFNGFKKDEYAAHYRTALLASLMDVTIAQYLRHEHRRAFWSIQRLIQLLKNLSYQRYEGTPVTTGFIIYRHQLQKFRAACNSLDCTWKDFKPNVSISPGFFKSPLTYRLIDGLGTYFMSNINMRVTGMVKFGNYGQHDAVDRLTNRDTFSLLKKAGSGAFAVDINISSELEIKTCPDKIFIWRKGSWSLFDPNVFRSFLAGHLDAKEAELLILTVYSLSKIRHGTIVLICDTETQDLDKLKKGSVGGNDSLSRLLIDQVKDLKISRLKESGQLIRILSSDGMTVFNNNGELVDTGFIIDTSKTPDLVAGGGRTTAASAASLCGKVIKVSEDGPIELYEKGRVIYTFG</sequence>
<dbReference type="AlphaFoldDB" id="A5GB71"/>
<dbReference type="Proteomes" id="UP000006695">
    <property type="component" value="Chromosome"/>
</dbReference>
<gene>
    <name evidence="1" type="ordered locus">Gura_0962</name>
</gene>
<keyword evidence="2" id="KW-1185">Reference proteome</keyword>
<reference evidence="1 2" key="1">
    <citation type="submission" date="2007-05" db="EMBL/GenBank/DDBJ databases">
        <title>Complete sequence of Geobacter uraniireducens Rf4.</title>
        <authorList>
            <consortium name="US DOE Joint Genome Institute"/>
            <person name="Copeland A."/>
            <person name="Lucas S."/>
            <person name="Lapidus A."/>
            <person name="Barry K."/>
            <person name="Detter J.C."/>
            <person name="Glavina del Rio T."/>
            <person name="Hammon N."/>
            <person name="Israni S."/>
            <person name="Dalin E."/>
            <person name="Tice H."/>
            <person name="Pitluck S."/>
            <person name="Chertkov O."/>
            <person name="Brettin T."/>
            <person name="Bruce D."/>
            <person name="Han C."/>
            <person name="Schmutz J."/>
            <person name="Larimer F."/>
            <person name="Land M."/>
            <person name="Hauser L."/>
            <person name="Kyrpides N."/>
            <person name="Mikhailova N."/>
            <person name="Shelobolina E."/>
            <person name="Aklujkar M."/>
            <person name="Lovley D."/>
            <person name="Richardson P."/>
        </authorList>
    </citation>
    <scope>NUCLEOTIDE SEQUENCE [LARGE SCALE GENOMIC DNA]</scope>
    <source>
        <strain evidence="1 2">Rf4</strain>
    </source>
</reference>
<evidence type="ECO:0000313" key="1">
    <source>
        <dbReference type="EMBL" id="ABQ25168.1"/>
    </source>
</evidence>
<evidence type="ECO:0000313" key="2">
    <source>
        <dbReference type="Proteomes" id="UP000006695"/>
    </source>
</evidence>
<dbReference type="OrthoDB" id="5391682at2"/>
<protein>
    <recommendedName>
        <fullName evidence="3">DAC domain-containing protein</fullName>
    </recommendedName>
</protein>
<dbReference type="EMBL" id="CP000698">
    <property type="protein sequence ID" value="ABQ25168.1"/>
    <property type="molecule type" value="Genomic_DNA"/>
</dbReference>